<feature type="coiled-coil region" evidence="1">
    <location>
        <begin position="76"/>
        <end position="103"/>
    </location>
</feature>
<accession>A0A849AIR9</accession>
<keyword evidence="3" id="KW-1185">Reference proteome</keyword>
<proteinExistence type="predicted"/>
<reference evidence="2 3" key="1">
    <citation type="submission" date="2020-05" db="EMBL/GenBank/DDBJ databases">
        <title>Flexivirga sp. ID2601S isolated from air conditioner.</title>
        <authorList>
            <person name="Kim D.H."/>
        </authorList>
    </citation>
    <scope>NUCLEOTIDE SEQUENCE [LARGE SCALE GENOMIC DNA]</scope>
    <source>
        <strain evidence="2 3">ID2601S</strain>
    </source>
</reference>
<name>A0A849AIR9_9MICO</name>
<dbReference type="Proteomes" id="UP000557772">
    <property type="component" value="Unassembled WGS sequence"/>
</dbReference>
<dbReference type="EMBL" id="JABENB010000002">
    <property type="protein sequence ID" value="NNG40335.1"/>
    <property type="molecule type" value="Genomic_DNA"/>
</dbReference>
<gene>
    <name evidence="2" type="ORF">HJ588_13780</name>
</gene>
<sequence>MTALDGDPVALRATADRCLVIAGECDAADTALLGALATAGAGWTGTAAVQFAGIGGDHRRLLQTARESLHTLAGEVRVFADLLDEAQRERDRLQARARDGREQLSALHARERLAVQAGEEETRAAVGRLIEDARSTLVGIDARIVELDHRMLLARHRFARQLDELLPAGMLGDIERLVSTGQLAIMLGGAVGKVFNAGKLLVGTARYGTGAFGRDLEALEKPLANLLRGPSGTARLWSDRLGVSRRLPGGITRALSADTVARSPALRRLLLEYEAAAPGIKDLVMGRGHDGPRDAADRAMGLIEVGGVLMLRGPGWSKVVGAVAIGSWAAWRIGGAMVDHKVTLKDIGDRARLDGSAVLGSEAGQQQLAKDLRRTEPVVHGIAQQADDLFAGMVTSITKVPRIPGIPNPLYDRLPKLSDHTDDVFDKITADSLGEAFGRQAPPVVIPPPIIAPLPPSRAELPWHQPLSALRAPLQQPRGPVFVRTGALS</sequence>
<keyword evidence="1" id="KW-0175">Coiled coil</keyword>
<dbReference type="AlphaFoldDB" id="A0A849AIR9"/>
<dbReference type="RefSeq" id="WP_171156504.1">
    <property type="nucleotide sequence ID" value="NZ_JABENB010000002.1"/>
</dbReference>
<protein>
    <submittedName>
        <fullName evidence="2">Uncharacterized protein</fullName>
    </submittedName>
</protein>
<evidence type="ECO:0000256" key="1">
    <source>
        <dbReference type="SAM" id="Coils"/>
    </source>
</evidence>
<organism evidence="2 3">
    <name type="scientific">Flexivirga aerilata</name>
    <dbReference type="NCBI Taxonomy" id="1656889"/>
    <lineage>
        <taxon>Bacteria</taxon>
        <taxon>Bacillati</taxon>
        <taxon>Actinomycetota</taxon>
        <taxon>Actinomycetes</taxon>
        <taxon>Micrococcales</taxon>
        <taxon>Dermacoccaceae</taxon>
        <taxon>Flexivirga</taxon>
    </lineage>
</organism>
<comment type="caution">
    <text evidence="2">The sequence shown here is derived from an EMBL/GenBank/DDBJ whole genome shotgun (WGS) entry which is preliminary data.</text>
</comment>
<evidence type="ECO:0000313" key="3">
    <source>
        <dbReference type="Proteomes" id="UP000557772"/>
    </source>
</evidence>
<dbReference type="SUPFAM" id="SSF140453">
    <property type="entry name" value="EsxAB dimer-like"/>
    <property type="match status" value="1"/>
</dbReference>
<dbReference type="InterPro" id="IPR036689">
    <property type="entry name" value="ESAT-6-like_sf"/>
</dbReference>
<evidence type="ECO:0000313" key="2">
    <source>
        <dbReference type="EMBL" id="NNG40335.1"/>
    </source>
</evidence>